<evidence type="ECO:0000313" key="3">
    <source>
        <dbReference type="Proteomes" id="UP001496627"/>
    </source>
</evidence>
<organism evidence="2 3">
    <name type="scientific">Neorhizobium phenanthreniclasticum</name>
    <dbReference type="NCBI Taxonomy" id="3157917"/>
    <lineage>
        <taxon>Bacteria</taxon>
        <taxon>Pseudomonadati</taxon>
        <taxon>Pseudomonadota</taxon>
        <taxon>Alphaproteobacteria</taxon>
        <taxon>Hyphomicrobiales</taxon>
        <taxon>Rhizobiaceae</taxon>
        <taxon>Rhizobium/Agrobacterium group</taxon>
        <taxon>Neorhizobium</taxon>
    </lineage>
</organism>
<dbReference type="Pfam" id="PF07508">
    <property type="entry name" value="Recombinase"/>
    <property type="match status" value="1"/>
</dbReference>
<accession>A0ABV0MDC6</accession>
<name>A0ABV0MDC6_9HYPH</name>
<dbReference type="SMART" id="SM00857">
    <property type="entry name" value="Resolvase"/>
    <property type="match status" value="1"/>
</dbReference>
<comment type="caution">
    <text evidence="2">The sequence shown here is derived from an EMBL/GenBank/DDBJ whole genome shotgun (WGS) entry which is preliminary data.</text>
</comment>
<proteinExistence type="predicted"/>
<dbReference type="PANTHER" id="PTHR30461:SF23">
    <property type="entry name" value="DNA RECOMBINASE-RELATED"/>
    <property type="match status" value="1"/>
</dbReference>
<dbReference type="Gene3D" id="3.40.50.1390">
    <property type="entry name" value="Resolvase, N-terminal catalytic domain"/>
    <property type="match status" value="1"/>
</dbReference>
<reference evidence="2 3" key="1">
    <citation type="submission" date="2024-05" db="EMBL/GenBank/DDBJ databases">
        <title>Neorhizobium sp. Rsf11, a plant growth promoting and heavy metal resistant PAH-degrader.</title>
        <authorList>
            <person name="Golubev S.N."/>
            <person name="Muratova A.Y."/>
            <person name="Markelova M.I."/>
        </authorList>
    </citation>
    <scope>NUCLEOTIDE SEQUENCE [LARGE SCALE GENOMIC DNA]</scope>
    <source>
        <strain evidence="2 3">Rsf11</strain>
    </source>
</reference>
<sequence>MERPGFERLVAQVCSGDVGAVYCIEASRLARNGRDWHHLIDLCALAGTLVIDPDGAYDPRLVNDRLLLGLKGTMSEYELSLMRQRGIAARDSKAGRGELRFMLPPGLCWSEVGKIEIDPDEHVAETIRLVFAKFRELGSGRQVFLWLRSADIKMPVVLRNVDVCKLVWKAPAYHSVMQILHNPLYAGAYAFGRRAQRTRIIDGRARKATGVRKPGMSGACCCATIIKAISVGESMRRTISFWPRTRT</sequence>
<dbReference type="Pfam" id="PF00239">
    <property type="entry name" value="Resolvase"/>
    <property type="match status" value="1"/>
</dbReference>
<evidence type="ECO:0000313" key="2">
    <source>
        <dbReference type="EMBL" id="MEQ1409827.1"/>
    </source>
</evidence>
<dbReference type="InterPro" id="IPR050639">
    <property type="entry name" value="SSR_resolvase"/>
</dbReference>
<evidence type="ECO:0000259" key="1">
    <source>
        <dbReference type="PROSITE" id="PS51736"/>
    </source>
</evidence>
<dbReference type="SUPFAM" id="SSF53041">
    <property type="entry name" value="Resolvase-like"/>
    <property type="match status" value="1"/>
</dbReference>
<dbReference type="InterPro" id="IPR011109">
    <property type="entry name" value="DNA_bind_recombinase_dom"/>
</dbReference>
<keyword evidence="3" id="KW-1185">Reference proteome</keyword>
<protein>
    <submittedName>
        <fullName evidence="2">Recombinase family protein</fullName>
    </submittedName>
</protein>
<dbReference type="Gene3D" id="3.90.1750.20">
    <property type="entry name" value="Putative Large Serine Recombinase, Chain B, Domain 2"/>
    <property type="match status" value="1"/>
</dbReference>
<dbReference type="PROSITE" id="PS51736">
    <property type="entry name" value="RECOMBINASES_3"/>
    <property type="match status" value="1"/>
</dbReference>
<dbReference type="EMBL" id="JBEAAL010000066">
    <property type="protein sequence ID" value="MEQ1409827.1"/>
    <property type="molecule type" value="Genomic_DNA"/>
</dbReference>
<gene>
    <name evidence="2" type="ORF">ABK249_33600</name>
</gene>
<dbReference type="Proteomes" id="UP001496627">
    <property type="component" value="Unassembled WGS sequence"/>
</dbReference>
<dbReference type="PANTHER" id="PTHR30461">
    <property type="entry name" value="DNA-INVERTASE FROM LAMBDOID PROPHAGE"/>
    <property type="match status" value="1"/>
</dbReference>
<dbReference type="RefSeq" id="WP_233470461.1">
    <property type="nucleotide sequence ID" value="NZ_JBEAAL010000066.1"/>
</dbReference>
<dbReference type="InterPro" id="IPR006119">
    <property type="entry name" value="Resolv_N"/>
</dbReference>
<feature type="domain" description="Resolvase/invertase-type recombinase catalytic" evidence="1">
    <location>
        <begin position="1"/>
        <end position="97"/>
    </location>
</feature>
<dbReference type="InterPro" id="IPR036162">
    <property type="entry name" value="Resolvase-like_N_sf"/>
</dbReference>
<dbReference type="InterPro" id="IPR038109">
    <property type="entry name" value="DNA_bind_recomb_sf"/>
</dbReference>
<dbReference type="CDD" id="cd00338">
    <property type="entry name" value="Ser_Recombinase"/>
    <property type="match status" value="1"/>
</dbReference>